<dbReference type="Proteomes" id="UP001058533">
    <property type="component" value="Chromosome"/>
</dbReference>
<gene>
    <name evidence="2" type="ORF">NMP03_14965</name>
</gene>
<dbReference type="EMBL" id="CP101740">
    <property type="protein sequence ID" value="UUL82448.1"/>
    <property type="molecule type" value="Genomic_DNA"/>
</dbReference>
<feature type="domain" description="Microcin J25-processing protein McjB C-terminal" evidence="1">
    <location>
        <begin position="40"/>
        <end position="139"/>
    </location>
</feature>
<dbReference type="InterPro" id="IPR032708">
    <property type="entry name" value="McjB_C"/>
</dbReference>
<dbReference type="NCBIfam" id="NF033537">
    <property type="entry name" value="lasso_biosyn_B2"/>
    <property type="match status" value="1"/>
</dbReference>
<dbReference type="RefSeq" id="WP_256506281.1">
    <property type="nucleotide sequence ID" value="NZ_CP101740.1"/>
</dbReference>
<accession>A0ABY5L8R4</accession>
<sequence>MTSARLWTALRMGPRNQLLALEAVAALTTARLALARRSFAEVAAATGQLVAPDDPRAVQPPPLDAQRIGIRQVRWAIAAIAPHLPFRTKCLQQALAARAMLERRGISSVIHFGTMRVGEALGEGHVWLDAGGVGVTGFPVDPALTEIGCLVGGDQDPARS</sequence>
<evidence type="ECO:0000313" key="2">
    <source>
        <dbReference type="EMBL" id="UUL82448.1"/>
    </source>
</evidence>
<evidence type="ECO:0000313" key="3">
    <source>
        <dbReference type="Proteomes" id="UP001058533"/>
    </source>
</evidence>
<dbReference type="Pfam" id="PF13471">
    <property type="entry name" value="Transglut_core3"/>
    <property type="match status" value="1"/>
</dbReference>
<dbReference type="InterPro" id="IPR053521">
    <property type="entry name" value="McjB-like"/>
</dbReference>
<reference evidence="2" key="1">
    <citation type="submission" date="2022-07" db="EMBL/GenBank/DDBJ databases">
        <title>Sphingomonas sp. nov., a novel bacterium isolated from the north slope of the Mount Everest.</title>
        <authorList>
            <person name="Cui X."/>
            <person name="Liu Y."/>
        </authorList>
    </citation>
    <scope>NUCLEOTIDE SEQUENCE</scope>
    <source>
        <strain evidence="2">S5-59</strain>
    </source>
</reference>
<keyword evidence="3" id="KW-1185">Reference proteome</keyword>
<proteinExistence type="predicted"/>
<protein>
    <submittedName>
        <fullName evidence="2">Lasso peptide biosynthesis B2 protein</fullName>
    </submittedName>
</protein>
<name>A0ABY5L8R4_9SPHN</name>
<evidence type="ECO:0000259" key="1">
    <source>
        <dbReference type="Pfam" id="PF13471"/>
    </source>
</evidence>
<organism evidence="2 3">
    <name type="scientific">Sphingomonas qomolangmaensis</name>
    <dbReference type="NCBI Taxonomy" id="2918765"/>
    <lineage>
        <taxon>Bacteria</taxon>
        <taxon>Pseudomonadati</taxon>
        <taxon>Pseudomonadota</taxon>
        <taxon>Alphaproteobacteria</taxon>
        <taxon>Sphingomonadales</taxon>
        <taxon>Sphingomonadaceae</taxon>
        <taxon>Sphingomonas</taxon>
    </lineage>
</organism>